<gene>
    <name evidence="1" type="ORF">C8Q69DRAFT_512832</name>
</gene>
<name>A0A443I7L4_BYSSP</name>
<dbReference type="GeneID" id="39602577"/>
<proteinExistence type="predicted"/>
<organism evidence="1 2">
    <name type="scientific">Byssochlamys spectabilis</name>
    <name type="common">Paecilomyces variotii</name>
    <dbReference type="NCBI Taxonomy" id="264951"/>
    <lineage>
        <taxon>Eukaryota</taxon>
        <taxon>Fungi</taxon>
        <taxon>Dikarya</taxon>
        <taxon>Ascomycota</taxon>
        <taxon>Pezizomycotina</taxon>
        <taxon>Eurotiomycetes</taxon>
        <taxon>Eurotiomycetidae</taxon>
        <taxon>Eurotiales</taxon>
        <taxon>Thermoascaceae</taxon>
        <taxon>Paecilomyces</taxon>
    </lineage>
</organism>
<dbReference type="STRING" id="264951.A0A443I7L4"/>
<sequence length="105" mass="11409">MCRAIAKEVTKIALAREIGCGDSRGDVIQLYPCDKETVQRHIDMLLINPASQSEGNSVFLREASDGWIIGVGVGVLAGTVAGEIKGIVDPTMNEERRRKLQISEL</sequence>
<evidence type="ECO:0000313" key="1">
    <source>
        <dbReference type="EMBL" id="RWR00048.1"/>
    </source>
</evidence>
<dbReference type="AlphaFoldDB" id="A0A443I7L4"/>
<reference evidence="1 2" key="1">
    <citation type="journal article" date="2018" name="Front. Microbiol.">
        <title>Genomic and genetic insights into a cosmopolitan fungus, Paecilomyces variotii (Eurotiales).</title>
        <authorList>
            <person name="Urquhart A.S."/>
            <person name="Mondo S.J."/>
            <person name="Makela M.R."/>
            <person name="Hane J.K."/>
            <person name="Wiebenga A."/>
            <person name="He G."/>
            <person name="Mihaltcheva S."/>
            <person name="Pangilinan J."/>
            <person name="Lipzen A."/>
            <person name="Barry K."/>
            <person name="de Vries R.P."/>
            <person name="Grigoriev I.V."/>
            <person name="Idnurm A."/>
        </authorList>
    </citation>
    <scope>NUCLEOTIDE SEQUENCE [LARGE SCALE GENOMIC DNA]</scope>
    <source>
        <strain evidence="1 2">CBS 101075</strain>
    </source>
</reference>
<accession>A0A443I7L4</accession>
<keyword evidence="2" id="KW-1185">Reference proteome</keyword>
<dbReference type="EMBL" id="RCNU01000001">
    <property type="protein sequence ID" value="RWR00048.1"/>
    <property type="molecule type" value="Genomic_DNA"/>
</dbReference>
<dbReference type="Proteomes" id="UP000283841">
    <property type="component" value="Unassembled WGS sequence"/>
</dbReference>
<dbReference type="VEuPathDB" id="FungiDB:C8Q69DRAFT_512832"/>
<protein>
    <submittedName>
        <fullName evidence="1">Uncharacterized protein</fullName>
    </submittedName>
</protein>
<evidence type="ECO:0000313" key="2">
    <source>
        <dbReference type="Proteomes" id="UP000283841"/>
    </source>
</evidence>
<dbReference type="RefSeq" id="XP_028489692.1">
    <property type="nucleotide sequence ID" value="XM_028633300.1"/>
</dbReference>
<comment type="caution">
    <text evidence="1">The sequence shown here is derived from an EMBL/GenBank/DDBJ whole genome shotgun (WGS) entry which is preliminary data.</text>
</comment>